<sequence length="109" mass="11767">MNSVLSGKTGGKKKEWRCVVSAMVISSAEGFAGMAKPLEDYGITNIHFCSVKERTDLDATAIAFVPFVDFIIVGRDAGGSPYLNTILKEAKELQIPVLQESCIAEQGKK</sequence>
<keyword evidence="4" id="KW-1185">Reference proteome</keyword>
<protein>
    <recommendedName>
        <fullName evidence="6">Stage 0 sporulation protein A homolog</fullName>
    </recommendedName>
</protein>
<evidence type="ECO:0000313" key="3">
    <source>
        <dbReference type="EMBL" id="SOH05912.1"/>
    </source>
</evidence>
<name>Q1Q6M0_KUEST</name>
<dbReference type="EMBL" id="CT573071">
    <property type="protein sequence ID" value="CAJ73222.1"/>
    <property type="molecule type" value="Genomic_DNA"/>
</dbReference>
<reference evidence="4" key="4">
    <citation type="submission" date="2017-10" db="EMBL/GenBank/DDBJ databases">
        <authorList>
            <person name="Frank J."/>
        </authorList>
    </citation>
    <scope>NUCLEOTIDE SEQUENCE [LARGE SCALE GENOMIC DNA]</scope>
</reference>
<dbReference type="Proteomes" id="UP000221734">
    <property type="component" value="Chromosome Kuenenia_stuttgartiensis_MBR1"/>
</dbReference>
<dbReference type="EMBL" id="CP049055">
    <property type="protein sequence ID" value="QII12973.1"/>
    <property type="molecule type" value="Genomic_DNA"/>
</dbReference>
<proteinExistence type="predicted"/>
<evidence type="ECO:0000313" key="1">
    <source>
        <dbReference type="EMBL" id="CAJ73222.1"/>
    </source>
</evidence>
<reference evidence="1" key="2">
    <citation type="submission" date="2006-01" db="EMBL/GenBank/DDBJ databases">
        <authorList>
            <person name="Genoscope"/>
        </authorList>
    </citation>
    <scope>NUCLEOTIDE SEQUENCE</scope>
</reference>
<reference evidence="3" key="3">
    <citation type="submission" date="2017-10" db="EMBL/GenBank/DDBJ databases">
        <authorList>
            <person name="Banno H."/>
            <person name="Chua N.-H."/>
        </authorList>
    </citation>
    <scope>NUCLEOTIDE SEQUENCE [LARGE SCALE GENOMIC DNA]</scope>
    <source>
        <strain evidence="3">Kuenenia_mbr1_ru-nijmegen</strain>
    </source>
</reference>
<evidence type="ECO:0000313" key="5">
    <source>
        <dbReference type="Proteomes" id="UP000501926"/>
    </source>
</evidence>
<gene>
    <name evidence="2" type="ORF">KsCSTR_35940</name>
    <name evidence="3" type="ORF">KSMBR1_3438</name>
    <name evidence="1" type="ORF">kuste2475</name>
</gene>
<dbReference type="AlphaFoldDB" id="Q1Q6M0"/>
<dbReference type="KEGG" id="kst:KSMBR1_3438"/>
<dbReference type="EMBL" id="LT934425">
    <property type="protein sequence ID" value="SOH05912.1"/>
    <property type="molecule type" value="Genomic_DNA"/>
</dbReference>
<reference evidence="2 5" key="5">
    <citation type="submission" date="2020-02" db="EMBL/GenBank/DDBJ databases">
        <title>Newly sequenced genome of strain CSTR1 showed variability in Candidatus Kuenenia stuttgartiensis genomes.</title>
        <authorList>
            <person name="Ding C."/>
            <person name="Adrian L."/>
        </authorList>
    </citation>
    <scope>NUCLEOTIDE SEQUENCE [LARGE SCALE GENOMIC DNA]</scope>
    <source>
        <strain evidence="2 5">CSTR1</strain>
    </source>
</reference>
<organism evidence="1">
    <name type="scientific">Kuenenia stuttgartiensis</name>
    <dbReference type="NCBI Taxonomy" id="174633"/>
    <lineage>
        <taxon>Bacteria</taxon>
        <taxon>Pseudomonadati</taxon>
        <taxon>Planctomycetota</taxon>
        <taxon>Candidatus Brocadiia</taxon>
        <taxon>Candidatus Brocadiales</taxon>
        <taxon>Candidatus Brocadiaceae</taxon>
        <taxon>Candidatus Kuenenia</taxon>
    </lineage>
</organism>
<evidence type="ECO:0000313" key="4">
    <source>
        <dbReference type="Proteomes" id="UP000221734"/>
    </source>
</evidence>
<dbReference type="RefSeq" id="WP_099326438.1">
    <property type="nucleotide sequence ID" value="NZ_CP049055.1"/>
</dbReference>
<dbReference type="Proteomes" id="UP000501926">
    <property type="component" value="Chromosome"/>
</dbReference>
<evidence type="ECO:0000313" key="2">
    <source>
        <dbReference type="EMBL" id="QII12973.1"/>
    </source>
</evidence>
<evidence type="ECO:0008006" key="6">
    <source>
        <dbReference type="Google" id="ProtNLM"/>
    </source>
</evidence>
<reference evidence="1" key="1">
    <citation type="journal article" date="2006" name="Nature">
        <title>Deciphering the evolution and metabolism of an anammox bacterium from a community genome.</title>
        <authorList>
            <person name="Strous M."/>
            <person name="Pelletier E."/>
            <person name="Mangenot S."/>
            <person name="Rattei T."/>
            <person name="Lehner A."/>
            <person name="Taylor M.W."/>
            <person name="Horn M."/>
            <person name="Daims H."/>
            <person name="Bartol-Mavel D."/>
            <person name="Wincker P."/>
            <person name="Barbe V."/>
            <person name="Fonknechten N."/>
            <person name="Vallenet D."/>
            <person name="Segurens B."/>
            <person name="Schenowitz-Truong C."/>
            <person name="Medigue C."/>
            <person name="Collingro A."/>
            <person name="Snel B."/>
            <person name="Dutilh B.E."/>
            <person name="OpDenCamp H.J.M."/>
            <person name="vanDerDrift C."/>
            <person name="Cirpus I."/>
            <person name="vanDePas-Schoonen K.T."/>
            <person name="Harhangi H.R."/>
            <person name="vanNiftrik L."/>
            <person name="Schmid M."/>
            <person name="Keltjens J."/>
            <person name="vanDeVossenberg J."/>
            <person name="Kartal B."/>
            <person name="Meier H."/>
            <person name="Frishman D."/>
            <person name="Huynen M.A."/>
            <person name="Mewes H."/>
            <person name="Weissenbach J."/>
            <person name="Jetten M.S.M."/>
            <person name="Wagner M."/>
            <person name="LePaslier D."/>
        </authorList>
    </citation>
    <scope>NUCLEOTIDE SEQUENCE</scope>
</reference>
<accession>Q1Q6M0</accession>
<dbReference type="OrthoDB" id="286385at2"/>